<accession>A0A7J6FLB2</accession>
<comment type="subcellular location">
    <subcellularLocation>
        <location evidence="1">Nucleus</location>
    </subcellularLocation>
</comment>
<dbReference type="PRINTS" id="PR00056">
    <property type="entry name" value="HSFDOMAIN"/>
</dbReference>
<dbReference type="GO" id="GO:0000978">
    <property type="term" value="F:RNA polymerase II cis-regulatory region sequence-specific DNA binding"/>
    <property type="evidence" value="ECO:0007669"/>
    <property type="project" value="TreeGrafter"/>
</dbReference>
<dbReference type="SUPFAM" id="SSF46785">
    <property type="entry name" value="Winged helix' DNA-binding domain"/>
    <property type="match status" value="1"/>
</dbReference>
<dbReference type="GO" id="GO:0006357">
    <property type="term" value="P:regulation of transcription by RNA polymerase II"/>
    <property type="evidence" value="ECO:0007669"/>
    <property type="project" value="TreeGrafter"/>
</dbReference>
<evidence type="ECO:0000256" key="7">
    <source>
        <dbReference type="ARBA" id="ARBA00023242"/>
    </source>
</evidence>
<organism evidence="12 13">
    <name type="scientific">Cannabis sativa</name>
    <name type="common">Hemp</name>
    <name type="synonym">Marijuana</name>
    <dbReference type="NCBI Taxonomy" id="3483"/>
    <lineage>
        <taxon>Eukaryota</taxon>
        <taxon>Viridiplantae</taxon>
        <taxon>Streptophyta</taxon>
        <taxon>Embryophyta</taxon>
        <taxon>Tracheophyta</taxon>
        <taxon>Spermatophyta</taxon>
        <taxon>Magnoliopsida</taxon>
        <taxon>eudicotyledons</taxon>
        <taxon>Gunneridae</taxon>
        <taxon>Pentapetalae</taxon>
        <taxon>rosids</taxon>
        <taxon>fabids</taxon>
        <taxon>Rosales</taxon>
        <taxon>Cannabaceae</taxon>
        <taxon>Cannabis</taxon>
    </lineage>
</organism>
<evidence type="ECO:0000256" key="3">
    <source>
        <dbReference type="ARBA" id="ARBA00023015"/>
    </source>
</evidence>
<evidence type="ECO:0000256" key="5">
    <source>
        <dbReference type="ARBA" id="ARBA00023125"/>
    </source>
</evidence>
<dbReference type="AlphaFoldDB" id="A0A7J6FLB2"/>
<feature type="domain" description="HSF-type DNA-binding" evidence="11">
    <location>
        <begin position="206"/>
        <end position="230"/>
    </location>
</feature>
<reference evidence="12 13" key="1">
    <citation type="journal article" date="2020" name="bioRxiv">
        <title>Sequence and annotation of 42 cannabis genomes reveals extensive copy number variation in cannabinoid synthesis and pathogen resistance genes.</title>
        <authorList>
            <person name="Mckernan K.J."/>
            <person name="Helbert Y."/>
            <person name="Kane L.T."/>
            <person name="Ebling H."/>
            <person name="Zhang L."/>
            <person name="Liu B."/>
            <person name="Eaton Z."/>
            <person name="Mclaughlin S."/>
            <person name="Kingan S."/>
            <person name="Baybayan P."/>
            <person name="Concepcion G."/>
            <person name="Jordan M."/>
            <person name="Riva A."/>
            <person name="Barbazuk W."/>
            <person name="Harkins T."/>
        </authorList>
    </citation>
    <scope>NUCLEOTIDE SEQUENCE [LARGE SCALE GENOMIC DNA]</scope>
    <source>
        <strain evidence="13">cv. Jamaican Lion 4</strain>
        <tissue evidence="12">Leaf</tissue>
    </source>
</reference>
<dbReference type="GO" id="GO:0005634">
    <property type="term" value="C:nucleus"/>
    <property type="evidence" value="ECO:0007669"/>
    <property type="project" value="UniProtKB-SubCell"/>
</dbReference>
<dbReference type="Pfam" id="PF00447">
    <property type="entry name" value="HSF_DNA-bind"/>
    <property type="match status" value="1"/>
</dbReference>
<dbReference type="InterPro" id="IPR000232">
    <property type="entry name" value="HSF_DNA-bd"/>
</dbReference>
<keyword evidence="5" id="KW-0238">DNA-binding</keyword>
<evidence type="ECO:0000256" key="2">
    <source>
        <dbReference type="ARBA" id="ARBA00022553"/>
    </source>
</evidence>
<dbReference type="PANTHER" id="PTHR10015">
    <property type="entry name" value="HEAT SHOCK TRANSCRIPTION FACTOR"/>
    <property type="match status" value="1"/>
</dbReference>
<comment type="caution">
    <text evidence="12">The sequence shown here is derived from an EMBL/GenBank/DDBJ whole genome shotgun (WGS) entry which is preliminary data.</text>
</comment>
<dbReference type="FunFam" id="1.10.10.10:FF:000057">
    <property type="entry name" value="Heat shock transcription factor 1"/>
    <property type="match status" value="1"/>
</dbReference>
<dbReference type="EMBL" id="JAATIP010000111">
    <property type="protein sequence ID" value="KAF4371494.1"/>
    <property type="molecule type" value="Genomic_DNA"/>
</dbReference>
<dbReference type="Gene3D" id="1.10.10.10">
    <property type="entry name" value="Winged helix-like DNA-binding domain superfamily/Winged helix DNA-binding domain"/>
    <property type="match status" value="1"/>
</dbReference>
<name>A0A7J6FLB2_CANSA</name>
<dbReference type="GO" id="GO:0003700">
    <property type="term" value="F:DNA-binding transcription factor activity"/>
    <property type="evidence" value="ECO:0007669"/>
    <property type="project" value="InterPro"/>
</dbReference>
<keyword evidence="6" id="KW-0804">Transcription</keyword>
<feature type="region of interest" description="Disordered" evidence="10">
    <location>
        <begin position="62"/>
        <end position="88"/>
    </location>
</feature>
<evidence type="ECO:0000313" key="12">
    <source>
        <dbReference type="EMBL" id="KAF4371494.1"/>
    </source>
</evidence>
<keyword evidence="3" id="KW-0805">Transcription regulation</keyword>
<dbReference type="InterPro" id="IPR036390">
    <property type="entry name" value="WH_DNA-bd_sf"/>
</dbReference>
<gene>
    <name evidence="12" type="ORF">F8388_002022</name>
</gene>
<keyword evidence="9" id="KW-0175">Coiled coil</keyword>
<feature type="region of interest" description="Disordered" evidence="10">
    <location>
        <begin position="462"/>
        <end position="483"/>
    </location>
</feature>
<evidence type="ECO:0000256" key="1">
    <source>
        <dbReference type="ARBA" id="ARBA00004123"/>
    </source>
</evidence>
<sequence>MVVVVVTDDSSGCSSPLSNTQLPNKIWEAEQNDVVPLQQNRHNLAPEVVVLLASVKEEKEEDQTTACVIGARDGGSSSSSSDIPSLDHPPQIIPSSPSSPVLSMEAFVDEENKFGQLSVKIEEEIIGNNVYENKEGGSIVNGGCSSSSPLDSPAPMEGLHEAGPPPFLNKTFQMVDDPGTESIVSWSPARDSFIVWDSHEFSKNLLPKYFKHSNFSSFIRQLNTYGFKKIDPDRWEFANKGFQGGKKHLLKDIKRRSKYNKQPNGAIIPPTYDSVVLESEIDNLKKDQNSLRDEISNLKREQKNSQNQIISVEERIRCAEFRQQKMLLFLTRTVLSSKFVNQLIQKRKQKKETIDASQIAKRRRVLPSGEEQEQVTIQSIHAETFPVTDNGPAPFLSSTEEESDSGSGSGSGPEVLSVYNVVSEDLLNDTSFYDEELAVNDSTIYHELEDLIDEKHEVDWNAGDGQTRKEEKSAEYLNENMNI</sequence>
<dbReference type="SMART" id="SM00415">
    <property type="entry name" value="HSF"/>
    <property type="match status" value="1"/>
</dbReference>
<evidence type="ECO:0000256" key="4">
    <source>
        <dbReference type="ARBA" id="ARBA00023016"/>
    </source>
</evidence>
<evidence type="ECO:0000256" key="8">
    <source>
        <dbReference type="ARBA" id="ARBA00061350"/>
    </source>
</evidence>
<keyword evidence="7" id="KW-0539">Nucleus</keyword>
<evidence type="ECO:0000259" key="11">
    <source>
        <dbReference type="PROSITE" id="PS00434"/>
    </source>
</evidence>
<dbReference type="Proteomes" id="UP000525078">
    <property type="component" value="Unassembled WGS sequence"/>
</dbReference>
<evidence type="ECO:0000313" key="13">
    <source>
        <dbReference type="Proteomes" id="UP000525078"/>
    </source>
</evidence>
<keyword evidence="2" id="KW-0597">Phosphoprotein</keyword>
<dbReference type="PANTHER" id="PTHR10015:SF298">
    <property type="entry name" value="HEAT STRESS TRANSCRIPTION FACTOR A-9"/>
    <property type="match status" value="1"/>
</dbReference>
<feature type="coiled-coil region" evidence="9">
    <location>
        <begin position="274"/>
        <end position="315"/>
    </location>
</feature>
<feature type="region of interest" description="Disordered" evidence="10">
    <location>
        <begin position="381"/>
        <end position="412"/>
    </location>
</feature>
<evidence type="ECO:0000256" key="9">
    <source>
        <dbReference type="SAM" id="Coils"/>
    </source>
</evidence>
<dbReference type="InterPro" id="IPR036388">
    <property type="entry name" value="WH-like_DNA-bd_sf"/>
</dbReference>
<evidence type="ECO:0000256" key="10">
    <source>
        <dbReference type="SAM" id="MobiDB-lite"/>
    </source>
</evidence>
<comment type="similarity">
    <text evidence="8">Belongs to the HSF family. Class A subfamily.</text>
</comment>
<dbReference type="GO" id="GO:0034605">
    <property type="term" value="P:cellular response to heat"/>
    <property type="evidence" value="ECO:0007669"/>
    <property type="project" value="TreeGrafter"/>
</dbReference>
<dbReference type="PROSITE" id="PS00434">
    <property type="entry name" value="HSF_DOMAIN"/>
    <property type="match status" value="1"/>
</dbReference>
<protein>
    <recommendedName>
        <fullName evidence="11">HSF-type DNA-binding domain-containing protein</fullName>
    </recommendedName>
</protein>
<proteinExistence type="inferred from homology"/>
<keyword evidence="4" id="KW-0346">Stress response</keyword>
<evidence type="ECO:0000256" key="6">
    <source>
        <dbReference type="ARBA" id="ARBA00023163"/>
    </source>
</evidence>